<organism evidence="2 3">
    <name type="scientific">Astyanax mexicanus</name>
    <name type="common">Blind cave fish</name>
    <name type="synonym">Astyanax fasciatus mexicanus</name>
    <dbReference type="NCBI Taxonomy" id="7994"/>
    <lineage>
        <taxon>Eukaryota</taxon>
        <taxon>Metazoa</taxon>
        <taxon>Chordata</taxon>
        <taxon>Craniata</taxon>
        <taxon>Vertebrata</taxon>
        <taxon>Euteleostomi</taxon>
        <taxon>Actinopterygii</taxon>
        <taxon>Neopterygii</taxon>
        <taxon>Teleostei</taxon>
        <taxon>Ostariophysi</taxon>
        <taxon>Characiformes</taxon>
        <taxon>Characoidei</taxon>
        <taxon>Acestrorhamphidae</taxon>
        <taxon>Acestrorhamphinae</taxon>
        <taxon>Astyanax</taxon>
    </lineage>
</organism>
<accession>A0A8B9LRG5</accession>
<name>A0A8B9LRG5_ASTMX</name>
<evidence type="ECO:0000256" key="1">
    <source>
        <dbReference type="SAM" id="Phobius"/>
    </source>
</evidence>
<keyword evidence="1" id="KW-0472">Membrane</keyword>
<dbReference type="PANTHER" id="PTHR38706:SF2">
    <property type="match status" value="1"/>
</dbReference>
<reference evidence="2" key="1">
    <citation type="submission" date="2025-08" db="UniProtKB">
        <authorList>
            <consortium name="Ensembl"/>
        </authorList>
    </citation>
    <scope>IDENTIFICATION</scope>
</reference>
<evidence type="ECO:0000313" key="2">
    <source>
        <dbReference type="Ensembl" id="ENSAMXP00005052494.1"/>
    </source>
</evidence>
<proteinExistence type="predicted"/>
<keyword evidence="1" id="KW-0812">Transmembrane</keyword>
<protein>
    <submittedName>
        <fullName evidence="2">Wu:fc75a09</fullName>
    </submittedName>
</protein>
<dbReference type="Ensembl" id="ENSAMXT00005056799.1">
    <property type="protein sequence ID" value="ENSAMXP00005052494.1"/>
    <property type="gene ID" value="ENSAMXG00005023623.1"/>
</dbReference>
<dbReference type="PANTHER" id="PTHR38706">
    <property type="entry name" value="SI:CH211-198C19.1-RELATED"/>
    <property type="match status" value="1"/>
</dbReference>
<feature type="transmembrane region" description="Helical" evidence="1">
    <location>
        <begin position="181"/>
        <end position="203"/>
    </location>
</feature>
<dbReference type="Proteomes" id="UP000694621">
    <property type="component" value="Unplaced"/>
</dbReference>
<evidence type="ECO:0000313" key="3">
    <source>
        <dbReference type="Proteomes" id="UP000694621"/>
    </source>
</evidence>
<sequence>MSSGLQTLNEMTQLRETGFGMPWPRHGLKLLYWFSTRCISFDGNNEMVSRCDPRRGHFGFHRFINRPIEEGVTLLPVEELQYYVLGNVNFPKADQLPEYVRKNRALKGSNKDRIIISLDAQKIRKVYITTHIDNKEFDINNTFLISRDLLTNISLHQDSTRHASMQDHQPSQNPCVKCCSRWRYCIALFIPIIVLFVIVFLLIKYLK</sequence>
<keyword evidence="1" id="KW-1133">Transmembrane helix</keyword>
<dbReference type="AlphaFoldDB" id="A0A8B9LRG5"/>